<dbReference type="InterPro" id="IPR032255">
    <property type="entry name" value="HBM"/>
</dbReference>
<keyword evidence="3 8" id="KW-1133">Transmembrane helix</keyword>
<evidence type="ECO:0000259" key="9">
    <source>
        <dbReference type="PROSITE" id="PS50111"/>
    </source>
</evidence>
<dbReference type="EMBL" id="APVG01000007">
    <property type="protein sequence ID" value="ENY73108.1"/>
    <property type="molecule type" value="Genomic_DNA"/>
</dbReference>
<dbReference type="FunFam" id="1.10.287.950:FF:000001">
    <property type="entry name" value="Methyl-accepting chemotaxis sensory transducer"/>
    <property type="match status" value="1"/>
</dbReference>
<dbReference type="Gene3D" id="1.10.287.950">
    <property type="entry name" value="Methyl-accepting chemotaxis protein"/>
    <property type="match status" value="1"/>
</dbReference>
<dbReference type="GO" id="GO:0016020">
    <property type="term" value="C:membrane"/>
    <property type="evidence" value="ECO:0007669"/>
    <property type="project" value="UniProtKB-SubCell"/>
</dbReference>
<dbReference type="AlphaFoldDB" id="N9VNF4"/>
<keyword evidence="5 7" id="KW-0807">Transducer</keyword>
<name>N9VNF4_9GAMM</name>
<dbReference type="eggNOG" id="COG0840">
    <property type="taxonomic scope" value="Bacteria"/>
</dbReference>
<comment type="caution">
    <text evidence="11">The sequence shown here is derived from an EMBL/GenBank/DDBJ whole genome shotgun (WGS) entry which is preliminary data.</text>
</comment>
<dbReference type="OrthoDB" id="8724845at2"/>
<protein>
    <submittedName>
        <fullName evidence="11">Methyl-accepting chemotaxis protein</fullName>
    </submittedName>
</protein>
<evidence type="ECO:0000256" key="6">
    <source>
        <dbReference type="ARBA" id="ARBA00029447"/>
    </source>
</evidence>
<dbReference type="CDD" id="cd06225">
    <property type="entry name" value="HAMP"/>
    <property type="match status" value="1"/>
</dbReference>
<dbReference type="GO" id="GO:0006935">
    <property type="term" value="P:chemotaxis"/>
    <property type="evidence" value="ECO:0007669"/>
    <property type="project" value="UniProtKB-ARBA"/>
</dbReference>
<keyword evidence="12" id="KW-1185">Reference proteome</keyword>
<dbReference type="SUPFAM" id="SSF58104">
    <property type="entry name" value="Methyl-accepting chemotaxis protein (MCP) signaling domain"/>
    <property type="match status" value="1"/>
</dbReference>
<gene>
    <name evidence="11" type="ORF">G114_04063</name>
</gene>
<evidence type="ECO:0000313" key="11">
    <source>
        <dbReference type="EMBL" id="ENY73108.1"/>
    </source>
</evidence>
<dbReference type="Pfam" id="PF00672">
    <property type="entry name" value="HAMP"/>
    <property type="match status" value="1"/>
</dbReference>
<dbReference type="SMART" id="SM00283">
    <property type="entry name" value="MA"/>
    <property type="match status" value="1"/>
</dbReference>
<evidence type="ECO:0000256" key="3">
    <source>
        <dbReference type="ARBA" id="ARBA00022989"/>
    </source>
</evidence>
<keyword evidence="4 8" id="KW-0472">Membrane</keyword>
<feature type="domain" description="Methyl-accepting transducer" evidence="9">
    <location>
        <begin position="339"/>
        <end position="575"/>
    </location>
</feature>
<evidence type="ECO:0000259" key="10">
    <source>
        <dbReference type="PROSITE" id="PS50885"/>
    </source>
</evidence>
<accession>N9VNF4</accession>
<dbReference type="CDD" id="cd11386">
    <property type="entry name" value="MCP_signal"/>
    <property type="match status" value="1"/>
</dbReference>
<evidence type="ECO:0000256" key="2">
    <source>
        <dbReference type="ARBA" id="ARBA00022692"/>
    </source>
</evidence>
<dbReference type="PROSITE" id="PS50885">
    <property type="entry name" value="HAMP"/>
    <property type="match status" value="1"/>
</dbReference>
<dbReference type="SMART" id="SM00304">
    <property type="entry name" value="HAMP"/>
    <property type="match status" value="1"/>
</dbReference>
<sequence>MSVRQKLLWSALLITLIQLLLVGGLFYFSERSEALATAKRLTQQLDTQRTQLALDEKLYLLRKDPALVQEFSRELQLARETMARLGEVLPAELANHLTNLGKGLDEYQGEFLNLQQQQEKVGLTPESGLYGQLRAATHALEASLKERNEPQLQVMLLQLRRNEKDFMLRRDMRYLTKLEEDSAPLAEALAATPEQAALLARYRQHFRDLVAAEQQLGLTGQEGLRASLTGKEQQMASYSATLLEELTRYADAQHTRQMWMIILLCAAGILTALLLNLGLGRSIMGSIDQLAGVMRRVTQSSDLTLRARLRGEDELAAMGRDFDTMLDHFHALIEQVKGSVSHLESQTRMLSRQAEQTQLALLKQLEESDLVASAATEMESTIANIADNTETAAASARDTHHAAGQGRDSVQQTRQTIRQLSERLVGTSQEGAALASESQTISSVLDVIRAIAEQTNLLALNAAIEAARAGEQGRGFAVVADEVRSLAMRTQQSTTEIATIIGSLQSRTASMVAQIGECRDNGEQSVAAANLAGEQLSLITERMEAVLDMNTQIATAVEEQSSVASEINRNAVMIRDIANQVRGQAEESLAATLQVEEQTGKLARAVDQFRV</sequence>
<evidence type="ECO:0000256" key="8">
    <source>
        <dbReference type="SAM" id="Phobius"/>
    </source>
</evidence>
<feature type="domain" description="HAMP" evidence="10">
    <location>
        <begin position="281"/>
        <end position="334"/>
    </location>
</feature>
<evidence type="ECO:0000256" key="4">
    <source>
        <dbReference type="ARBA" id="ARBA00023136"/>
    </source>
</evidence>
<evidence type="ECO:0000313" key="12">
    <source>
        <dbReference type="Proteomes" id="UP000023775"/>
    </source>
</evidence>
<dbReference type="Pfam" id="PF00015">
    <property type="entry name" value="MCPsignal"/>
    <property type="match status" value="1"/>
</dbReference>
<dbReference type="Proteomes" id="UP000023775">
    <property type="component" value="Unassembled WGS sequence"/>
</dbReference>
<organism evidence="11 12">
    <name type="scientific">Aeromonas diversa CDC 2478-85</name>
    <dbReference type="NCBI Taxonomy" id="1268237"/>
    <lineage>
        <taxon>Bacteria</taxon>
        <taxon>Pseudomonadati</taxon>
        <taxon>Pseudomonadota</taxon>
        <taxon>Gammaproteobacteria</taxon>
        <taxon>Aeromonadales</taxon>
        <taxon>Aeromonadaceae</taxon>
        <taxon>Aeromonas</taxon>
    </lineage>
</organism>
<keyword evidence="2 8" id="KW-0812">Transmembrane</keyword>
<evidence type="ECO:0000256" key="1">
    <source>
        <dbReference type="ARBA" id="ARBA00004141"/>
    </source>
</evidence>
<feature type="transmembrane region" description="Helical" evidence="8">
    <location>
        <begin position="258"/>
        <end position="279"/>
    </location>
</feature>
<reference evidence="11 12" key="1">
    <citation type="journal article" date="2013" name="Genome Announc.">
        <title>Draft Genome Sequence of the Aeromonas diversa Type Strain.</title>
        <authorList>
            <person name="Farfan M."/>
            <person name="Spataro N."/>
            <person name="Sanglas A."/>
            <person name="Albarral V."/>
            <person name="Loren J.G."/>
            <person name="Bosch E."/>
            <person name="Fuste M.C."/>
        </authorList>
    </citation>
    <scope>NUCLEOTIDE SEQUENCE [LARGE SCALE GENOMIC DNA]</scope>
    <source>
        <strain evidence="11 12">2478-85</strain>
    </source>
</reference>
<dbReference type="PANTHER" id="PTHR32089">
    <property type="entry name" value="METHYL-ACCEPTING CHEMOTAXIS PROTEIN MCPB"/>
    <property type="match status" value="1"/>
</dbReference>
<comment type="similarity">
    <text evidence="6">Belongs to the methyl-accepting chemotaxis (MCP) protein family.</text>
</comment>
<dbReference type="InterPro" id="IPR004089">
    <property type="entry name" value="MCPsignal_dom"/>
</dbReference>
<dbReference type="PANTHER" id="PTHR32089:SF119">
    <property type="entry name" value="METHYL-ACCEPTING CHEMOTAXIS PROTEIN CTPL"/>
    <property type="match status" value="1"/>
</dbReference>
<dbReference type="GO" id="GO:0007165">
    <property type="term" value="P:signal transduction"/>
    <property type="evidence" value="ECO:0007669"/>
    <property type="project" value="UniProtKB-KW"/>
</dbReference>
<dbReference type="PROSITE" id="PS50111">
    <property type="entry name" value="CHEMOTAXIS_TRANSDUC_2"/>
    <property type="match status" value="1"/>
</dbReference>
<dbReference type="RefSeq" id="WP_005348473.1">
    <property type="nucleotide sequence ID" value="NZ_APVG01000007.1"/>
</dbReference>
<comment type="subcellular location">
    <subcellularLocation>
        <location evidence="1">Membrane</location>
        <topology evidence="1">Multi-pass membrane protein</topology>
    </subcellularLocation>
</comment>
<evidence type="ECO:0000256" key="7">
    <source>
        <dbReference type="PROSITE-ProRule" id="PRU00284"/>
    </source>
</evidence>
<dbReference type="InterPro" id="IPR003660">
    <property type="entry name" value="HAMP_dom"/>
</dbReference>
<feature type="transmembrane region" description="Helical" evidence="8">
    <location>
        <begin position="7"/>
        <end position="28"/>
    </location>
</feature>
<proteinExistence type="inferred from homology"/>
<evidence type="ECO:0000256" key="5">
    <source>
        <dbReference type="ARBA" id="ARBA00023224"/>
    </source>
</evidence>
<dbReference type="SMART" id="SM01358">
    <property type="entry name" value="HBM"/>
    <property type="match status" value="1"/>
</dbReference>
<dbReference type="PATRIC" id="fig|1268237.3.peg.801"/>